<dbReference type="EMBL" id="LSRX01000001">
    <property type="protein sequence ID" value="OLQ15605.1"/>
    <property type="molecule type" value="Genomic_DNA"/>
</dbReference>
<dbReference type="PRINTS" id="PR00625">
    <property type="entry name" value="JDOMAIN"/>
</dbReference>
<dbReference type="PANTHER" id="PTHR44733:SF1">
    <property type="entry name" value="DNAJ HOMOLOG SUBFAMILY C MEMBER 22"/>
    <property type="match status" value="1"/>
</dbReference>
<dbReference type="SUPFAM" id="SSF46565">
    <property type="entry name" value="Chaperone J-domain"/>
    <property type="match status" value="1"/>
</dbReference>
<dbReference type="InterPro" id="IPR001623">
    <property type="entry name" value="DnaJ_domain"/>
</dbReference>
<dbReference type="InterPro" id="IPR036869">
    <property type="entry name" value="J_dom_sf"/>
</dbReference>
<dbReference type="PANTHER" id="PTHR44733">
    <property type="entry name" value="DNAJ HOMOLOG SUBFAMILY C MEMBER 22"/>
    <property type="match status" value="1"/>
</dbReference>
<protein>
    <submittedName>
        <fullName evidence="1">Chaperone protein DnaJ</fullName>
    </submittedName>
</protein>
<dbReference type="SMART" id="SM00271">
    <property type="entry name" value="DnaJ"/>
    <property type="match status" value="1"/>
</dbReference>
<evidence type="ECO:0000313" key="2">
    <source>
        <dbReference type="Proteomes" id="UP000186817"/>
    </source>
</evidence>
<dbReference type="PROSITE" id="PS50076">
    <property type="entry name" value="DNAJ_2"/>
    <property type="match status" value="1"/>
</dbReference>
<evidence type="ECO:0000313" key="1">
    <source>
        <dbReference type="EMBL" id="OLQ15605.1"/>
    </source>
</evidence>
<dbReference type="GO" id="GO:0016020">
    <property type="term" value="C:membrane"/>
    <property type="evidence" value="ECO:0007669"/>
    <property type="project" value="TreeGrafter"/>
</dbReference>
<dbReference type="AlphaFoldDB" id="A0A1Q9F7D1"/>
<dbReference type="Pfam" id="PF00226">
    <property type="entry name" value="DnaJ"/>
    <property type="match status" value="1"/>
</dbReference>
<organism evidence="1 2">
    <name type="scientific">Symbiodinium microadriaticum</name>
    <name type="common">Dinoflagellate</name>
    <name type="synonym">Zooxanthella microadriatica</name>
    <dbReference type="NCBI Taxonomy" id="2951"/>
    <lineage>
        <taxon>Eukaryota</taxon>
        <taxon>Sar</taxon>
        <taxon>Alveolata</taxon>
        <taxon>Dinophyceae</taxon>
        <taxon>Suessiales</taxon>
        <taxon>Symbiodiniaceae</taxon>
        <taxon>Symbiodinium</taxon>
    </lineage>
</organism>
<dbReference type="OrthoDB" id="10250354at2759"/>
<name>A0A1Q9F7D1_SYMMI</name>
<dbReference type="Gene3D" id="1.10.287.110">
    <property type="entry name" value="DnaJ domain"/>
    <property type="match status" value="1"/>
</dbReference>
<comment type="caution">
    <text evidence="1">The sequence shown here is derived from an EMBL/GenBank/DDBJ whole genome shotgun (WGS) entry which is preliminary data.</text>
</comment>
<sequence>MDDFTEEIFQDLGLDDDWDVQQILVGTIHVVSIIVICRLCCCSKNVPTVPVTDQQQIEAASTSMQKQKRLLTSYLLWLNPFFPAHHLYLDRLAHAMVAFWTLNFVGVGWVLDGFLMRFYVRGFNSQRCAPDAPYDDSRKKLLCRLPLCFVGLLLLGLGAVVYIPTVLHHLQVVDIDRIAAQTQVNPYELLEISKSASLQEAKAAYRSKSLQWHPDRNPGCGRECDDKMSEITKAYDLIKKRRAPAPPDRTWEGWFQDLAQDWKHIFEVLGQDRAKKEE</sequence>
<dbReference type="CDD" id="cd06257">
    <property type="entry name" value="DnaJ"/>
    <property type="match status" value="1"/>
</dbReference>
<reference evidence="1 2" key="1">
    <citation type="submission" date="2016-02" db="EMBL/GenBank/DDBJ databases">
        <title>Genome analysis of coral dinoflagellate symbionts highlights evolutionary adaptations to a symbiotic lifestyle.</title>
        <authorList>
            <person name="Aranda M."/>
            <person name="Li Y."/>
            <person name="Liew Y.J."/>
            <person name="Baumgarten S."/>
            <person name="Simakov O."/>
            <person name="Wilson M."/>
            <person name="Piel J."/>
            <person name="Ashoor H."/>
            <person name="Bougouffa S."/>
            <person name="Bajic V.B."/>
            <person name="Ryu T."/>
            <person name="Ravasi T."/>
            <person name="Bayer T."/>
            <person name="Micklem G."/>
            <person name="Kim H."/>
            <person name="Bhak J."/>
            <person name="Lajeunesse T.C."/>
            <person name="Voolstra C.R."/>
        </authorList>
    </citation>
    <scope>NUCLEOTIDE SEQUENCE [LARGE SCALE GENOMIC DNA]</scope>
    <source>
        <strain evidence="1 2">CCMP2467</strain>
    </source>
</reference>
<proteinExistence type="predicted"/>
<accession>A0A1Q9F7D1</accession>
<dbReference type="OMA" id="FYVRGFN"/>
<keyword evidence="2" id="KW-1185">Reference proteome</keyword>
<dbReference type="Proteomes" id="UP000186817">
    <property type="component" value="Unassembled WGS sequence"/>
</dbReference>
<gene>
    <name evidence="1" type="primary">dnaJ</name>
    <name evidence="1" type="ORF">AK812_SmicGene17</name>
</gene>